<dbReference type="PROSITE" id="PS50004">
    <property type="entry name" value="C2"/>
    <property type="match status" value="2"/>
</dbReference>
<dbReference type="GO" id="GO:0032991">
    <property type="term" value="C:protein-containing complex"/>
    <property type="evidence" value="ECO:0007669"/>
    <property type="project" value="UniProtKB-ARBA"/>
</dbReference>
<evidence type="ECO:0000256" key="12">
    <source>
        <dbReference type="ARBA" id="ARBA00022949"/>
    </source>
</evidence>
<reference evidence="22 23" key="1">
    <citation type="submission" date="2024-03" db="EMBL/GenBank/DDBJ databases">
        <title>The genome assembly and annotation of the cricket Gryllus longicercus Weissman &amp; Gray.</title>
        <authorList>
            <person name="Szrajer S."/>
            <person name="Gray D."/>
            <person name="Ylla G."/>
        </authorList>
    </citation>
    <scope>NUCLEOTIDE SEQUENCE [LARGE SCALE GENOMIC DNA]</scope>
    <source>
        <strain evidence="22">DAG 2021-001</strain>
        <tissue evidence="22">Whole body minus gut</tissue>
    </source>
</reference>
<dbReference type="Pfam" id="PF00168">
    <property type="entry name" value="C2"/>
    <property type="match status" value="2"/>
</dbReference>
<evidence type="ECO:0000259" key="20">
    <source>
        <dbReference type="PROSITE" id="PS50004"/>
    </source>
</evidence>
<protein>
    <recommendedName>
        <fullName evidence="17">Copine-3</fullName>
    </recommendedName>
    <alternativeName>
        <fullName evidence="18">Copine III</fullName>
    </alternativeName>
</protein>
<evidence type="ECO:0000256" key="2">
    <source>
        <dbReference type="ARBA" id="ARBA00004236"/>
    </source>
</evidence>
<dbReference type="InterPro" id="IPR045052">
    <property type="entry name" value="Copine"/>
</dbReference>
<dbReference type="GO" id="GO:0005544">
    <property type="term" value="F:calcium-dependent phospholipid binding"/>
    <property type="evidence" value="ECO:0007669"/>
    <property type="project" value="InterPro"/>
</dbReference>
<dbReference type="Pfam" id="PF07002">
    <property type="entry name" value="Copine"/>
    <property type="match status" value="1"/>
</dbReference>
<dbReference type="GO" id="GO:0046872">
    <property type="term" value="F:metal ion binding"/>
    <property type="evidence" value="ECO:0007669"/>
    <property type="project" value="UniProtKB-KW"/>
</dbReference>
<evidence type="ECO:0000256" key="4">
    <source>
        <dbReference type="ARBA" id="ARBA00004496"/>
    </source>
</evidence>
<evidence type="ECO:0000256" key="18">
    <source>
        <dbReference type="ARBA" id="ARBA00076171"/>
    </source>
</evidence>
<evidence type="ECO:0000256" key="11">
    <source>
        <dbReference type="ARBA" id="ARBA00022837"/>
    </source>
</evidence>
<keyword evidence="14" id="KW-0539">Nucleus</keyword>
<dbReference type="GO" id="GO:0071277">
    <property type="term" value="P:cellular response to calcium ion"/>
    <property type="evidence" value="ECO:0007669"/>
    <property type="project" value="UniProtKB-ARBA"/>
</dbReference>
<evidence type="ECO:0000256" key="13">
    <source>
        <dbReference type="ARBA" id="ARBA00023136"/>
    </source>
</evidence>
<proteinExistence type="inferred from homology"/>
<keyword evidence="23" id="KW-1185">Reference proteome</keyword>
<keyword evidence="11" id="KW-0106">Calcium</keyword>
<dbReference type="GO" id="GO:0005737">
    <property type="term" value="C:cytoplasm"/>
    <property type="evidence" value="ECO:0007669"/>
    <property type="project" value="UniProtKB-SubCell"/>
</dbReference>
<dbReference type="CDD" id="cd04048">
    <property type="entry name" value="C2A_Copine"/>
    <property type="match status" value="1"/>
</dbReference>
<dbReference type="InterPro" id="IPR037768">
    <property type="entry name" value="C2B_Copine"/>
</dbReference>
<dbReference type="InterPro" id="IPR002035">
    <property type="entry name" value="VWF_A"/>
</dbReference>
<dbReference type="CDD" id="cd01459">
    <property type="entry name" value="vWA_copine_like"/>
    <property type="match status" value="1"/>
</dbReference>
<accession>A0AAN9ZIC4</accession>
<feature type="region of interest" description="Disordered" evidence="19">
    <location>
        <begin position="530"/>
        <end position="552"/>
    </location>
</feature>
<dbReference type="Proteomes" id="UP001378592">
    <property type="component" value="Unassembled WGS sequence"/>
</dbReference>
<evidence type="ECO:0000256" key="5">
    <source>
        <dbReference type="ARBA" id="ARBA00009048"/>
    </source>
</evidence>
<comment type="subcellular location">
    <subcellularLocation>
        <location evidence="3">Cell junction</location>
        <location evidence="3">Focal adhesion</location>
    </subcellularLocation>
    <subcellularLocation>
        <location evidence="2">Cell membrane</location>
    </subcellularLocation>
    <subcellularLocation>
        <location evidence="4">Cytoplasm</location>
    </subcellularLocation>
    <subcellularLocation>
        <location evidence="1">Nucleus</location>
    </subcellularLocation>
</comment>
<dbReference type="PANTHER" id="PTHR10857:SF106">
    <property type="entry name" value="C2 DOMAIN-CONTAINING PROTEIN"/>
    <property type="match status" value="1"/>
</dbReference>
<dbReference type="AlphaFoldDB" id="A0AAN9ZIC4"/>
<dbReference type="SUPFAM" id="SSF49562">
    <property type="entry name" value="C2 domain (Calcium/lipid-binding domain, CaLB)"/>
    <property type="match status" value="2"/>
</dbReference>
<evidence type="ECO:0000256" key="16">
    <source>
        <dbReference type="ARBA" id="ARBA00065466"/>
    </source>
</evidence>
<evidence type="ECO:0000313" key="22">
    <source>
        <dbReference type="EMBL" id="KAK7873915.1"/>
    </source>
</evidence>
<dbReference type="FunFam" id="2.60.40.150:FF:000042">
    <property type="entry name" value="Copine 3"/>
    <property type="match status" value="1"/>
</dbReference>
<evidence type="ECO:0000256" key="9">
    <source>
        <dbReference type="ARBA" id="ARBA00022723"/>
    </source>
</evidence>
<comment type="function">
    <text evidence="15">Calcium-dependent phospholipid-binding protein that plays a role in ERBB2-mediated tumor cell migration in response to growth factor heregulin stimulation.</text>
</comment>
<dbReference type="SMART" id="SM00327">
    <property type="entry name" value="VWA"/>
    <property type="match status" value="1"/>
</dbReference>
<organism evidence="22 23">
    <name type="scientific">Gryllus longicercus</name>
    <dbReference type="NCBI Taxonomy" id="2509291"/>
    <lineage>
        <taxon>Eukaryota</taxon>
        <taxon>Metazoa</taxon>
        <taxon>Ecdysozoa</taxon>
        <taxon>Arthropoda</taxon>
        <taxon>Hexapoda</taxon>
        <taxon>Insecta</taxon>
        <taxon>Pterygota</taxon>
        <taxon>Neoptera</taxon>
        <taxon>Polyneoptera</taxon>
        <taxon>Orthoptera</taxon>
        <taxon>Ensifera</taxon>
        <taxon>Gryllidea</taxon>
        <taxon>Grylloidea</taxon>
        <taxon>Gryllidae</taxon>
        <taxon>Gryllinae</taxon>
        <taxon>Gryllus</taxon>
    </lineage>
</organism>
<gene>
    <name evidence="22" type="ORF">R5R35_012930</name>
</gene>
<evidence type="ECO:0000256" key="17">
    <source>
        <dbReference type="ARBA" id="ARBA00074834"/>
    </source>
</evidence>
<evidence type="ECO:0000256" key="14">
    <source>
        <dbReference type="ARBA" id="ARBA00023242"/>
    </source>
</evidence>
<comment type="subunit">
    <text evidence="16">Monomer. Interacts with ERBB2 (preferentially with the tyrosine phosphorylated form); this interaction occurs at the cell membrane and is increased in a growth factor heregulin-dependent manner. Interacts with SHC1; this interaction may mediate the binding of CPNE3 with ERBB2. Interacts with RACK1.</text>
</comment>
<dbReference type="SUPFAM" id="SSF53300">
    <property type="entry name" value="vWA-like"/>
    <property type="match status" value="1"/>
</dbReference>
<dbReference type="PANTHER" id="PTHR10857">
    <property type="entry name" value="COPINE"/>
    <property type="match status" value="1"/>
</dbReference>
<evidence type="ECO:0000256" key="1">
    <source>
        <dbReference type="ARBA" id="ARBA00004123"/>
    </source>
</evidence>
<evidence type="ECO:0000259" key="21">
    <source>
        <dbReference type="PROSITE" id="PS50234"/>
    </source>
</evidence>
<comment type="similarity">
    <text evidence="5">Belongs to the copine family.</text>
</comment>
<dbReference type="Gene3D" id="3.40.50.410">
    <property type="entry name" value="von Willebrand factor, type A domain"/>
    <property type="match status" value="1"/>
</dbReference>
<evidence type="ECO:0000256" key="15">
    <source>
        <dbReference type="ARBA" id="ARBA00058857"/>
    </source>
</evidence>
<feature type="domain" description="VWFA" evidence="21">
    <location>
        <begin position="300"/>
        <end position="520"/>
    </location>
</feature>
<dbReference type="InterPro" id="IPR036465">
    <property type="entry name" value="vWFA_dom_sf"/>
</dbReference>
<dbReference type="GO" id="GO:0005634">
    <property type="term" value="C:nucleus"/>
    <property type="evidence" value="ECO:0007669"/>
    <property type="project" value="UniProtKB-SubCell"/>
</dbReference>
<name>A0AAN9ZIC4_9ORTH</name>
<evidence type="ECO:0000256" key="19">
    <source>
        <dbReference type="SAM" id="MobiDB-lite"/>
    </source>
</evidence>
<evidence type="ECO:0000256" key="6">
    <source>
        <dbReference type="ARBA" id="ARBA00022475"/>
    </source>
</evidence>
<dbReference type="EMBL" id="JAZDUA010000007">
    <property type="protein sequence ID" value="KAK7873915.1"/>
    <property type="molecule type" value="Genomic_DNA"/>
</dbReference>
<dbReference type="InterPro" id="IPR000008">
    <property type="entry name" value="C2_dom"/>
</dbReference>
<evidence type="ECO:0000256" key="10">
    <source>
        <dbReference type="ARBA" id="ARBA00022737"/>
    </source>
</evidence>
<dbReference type="SMART" id="SM00239">
    <property type="entry name" value="C2"/>
    <property type="match status" value="2"/>
</dbReference>
<keyword evidence="8" id="KW-0597">Phosphoprotein</keyword>
<dbReference type="GO" id="GO:0005886">
    <property type="term" value="C:plasma membrane"/>
    <property type="evidence" value="ECO:0007669"/>
    <property type="project" value="UniProtKB-SubCell"/>
</dbReference>
<keyword evidence="12" id="KW-0965">Cell junction</keyword>
<keyword evidence="10" id="KW-0677">Repeat</keyword>
<dbReference type="InterPro" id="IPR035892">
    <property type="entry name" value="C2_domain_sf"/>
</dbReference>
<dbReference type="FunFam" id="2.60.40.150:FF:000099">
    <property type="entry name" value="Copine 3"/>
    <property type="match status" value="1"/>
</dbReference>
<dbReference type="CDD" id="cd04047">
    <property type="entry name" value="C2B_Copine"/>
    <property type="match status" value="1"/>
</dbReference>
<evidence type="ECO:0000256" key="8">
    <source>
        <dbReference type="ARBA" id="ARBA00022553"/>
    </source>
</evidence>
<keyword evidence="9" id="KW-0479">Metal-binding</keyword>
<dbReference type="Gene3D" id="2.60.40.150">
    <property type="entry name" value="C2 domain"/>
    <property type="match status" value="2"/>
</dbReference>
<sequence length="552" mass="62306">MSTFTPGTAAQCTTEVELSFSCRNLPYQDVMSKSDPMVVVYIKPFGEERWQEVHRTETIQNNHEPNFAKKFNVHYRFEEQQPLKFEVYDVDSNSTRLADHDFIGTASCSLANIVASGKVQLPLGQIRVSGDQPACIIVTAEELQNLKDEVWLEFHGQSLDKKNWLWWKSDPFLVFYKSTESGDFVVVHKTEVQHTTLNPRWHRFSLPVRSLCNGDYDRNIKVVCMSYRGNGDHSLIGEFYTTLRSLQRGPGAESTFPLISEKKKGRKNDYENSGQILLRFFELRKIHTFMDFLRGGTQLHCSIAIDFTGSNGNPTQPESLHFISPVQNKYEQAISAVGSIIQDYDSDKMFPVLGFGARLPPDGRVSHEFFVNMDSTNPYVQGIEGVLMAYRNCLTQIQLYGPTNFAPVINHVARFAQTYRDGSSYFILLILTDGVITDMPQTIEAIIAASSLPMSIIIVGIGTADFSAMETLDADTVALQSGGRRAQRDIVQFVPFSKFLNQGDARTARLRLAREVLAEVPTQFLGYMRHNNISPRPPTDQMVVLPPDPEQL</sequence>
<dbReference type="InterPro" id="IPR010734">
    <property type="entry name" value="Copine_C"/>
</dbReference>
<keyword evidence="7" id="KW-0963">Cytoplasm</keyword>
<evidence type="ECO:0000313" key="23">
    <source>
        <dbReference type="Proteomes" id="UP001378592"/>
    </source>
</evidence>
<dbReference type="PROSITE" id="PS50234">
    <property type="entry name" value="VWFA"/>
    <property type="match status" value="1"/>
</dbReference>
<comment type="caution">
    <text evidence="22">The sequence shown here is derived from an EMBL/GenBank/DDBJ whole genome shotgun (WGS) entry which is preliminary data.</text>
</comment>
<evidence type="ECO:0000256" key="3">
    <source>
        <dbReference type="ARBA" id="ARBA00004246"/>
    </source>
</evidence>
<keyword evidence="13" id="KW-0472">Membrane</keyword>
<feature type="domain" description="C2" evidence="20">
    <location>
        <begin position="1"/>
        <end position="123"/>
    </location>
</feature>
<evidence type="ECO:0000256" key="7">
    <source>
        <dbReference type="ARBA" id="ARBA00022490"/>
    </source>
</evidence>
<keyword evidence="6" id="KW-1003">Cell membrane</keyword>
<feature type="domain" description="C2" evidence="20">
    <location>
        <begin position="132"/>
        <end position="256"/>
    </location>
</feature>
<dbReference type="GO" id="GO:0005925">
    <property type="term" value="C:focal adhesion"/>
    <property type="evidence" value="ECO:0007669"/>
    <property type="project" value="UniProtKB-SubCell"/>
</dbReference>